<dbReference type="InterPro" id="IPR027417">
    <property type="entry name" value="P-loop_NTPase"/>
</dbReference>
<dbReference type="AlphaFoldDB" id="A0A3S3U2T7"/>
<evidence type="ECO:0000256" key="18">
    <source>
        <dbReference type="HAMAP-Rule" id="MF_00205"/>
    </source>
</evidence>
<evidence type="ECO:0000256" key="1">
    <source>
        <dbReference type="ARBA" id="ARBA00004496"/>
    </source>
</evidence>
<comment type="function">
    <text evidence="18">The UvrABC repair system catalyzes the recognition and processing of DNA lesions. UvrA is an ATPase and a DNA-binding protein. A damage recognition complex composed of 2 UvrA and 2 UvrB subunits scans DNA for abnormalities. When the presence of a lesion has been verified by UvrB, the UvrA molecules dissociate.</text>
</comment>
<dbReference type="InterPro" id="IPR017871">
    <property type="entry name" value="ABC_transporter-like_CS"/>
</dbReference>
<dbReference type="EMBL" id="SACP01000034">
    <property type="protein sequence ID" value="RVU14216.1"/>
    <property type="molecule type" value="Genomic_DNA"/>
</dbReference>
<evidence type="ECO:0000256" key="12">
    <source>
        <dbReference type="ARBA" id="ARBA00023125"/>
    </source>
</evidence>
<dbReference type="PANTHER" id="PTHR43152:SF3">
    <property type="entry name" value="UVRABC SYSTEM PROTEIN A"/>
    <property type="match status" value="1"/>
</dbReference>
<evidence type="ECO:0000313" key="21">
    <source>
        <dbReference type="Proteomes" id="UP000286997"/>
    </source>
</evidence>
<keyword evidence="3 18" id="KW-0479">Metal-binding</keyword>
<keyword evidence="13 18" id="KW-0234">DNA repair</keyword>
<dbReference type="GO" id="GO:0016887">
    <property type="term" value="F:ATP hydrolysis activity"/>
    <property type="evidence" value="ECO:0007669"/>
    <property type="project" value="InterPro"/>
</dbReference>
<keyword evidence="21" id="KW-1185">Reference proteome</keyword>
<accession>A0A3S3U2T7</accession>
<comment type="caution">
    <text evidence="18">Lacks conserved residue(s) required for the propagation of feature annotation.</text>
</comment>
<sequence length="1067" mass="116459">MAVPKTAALPLGDAPPCGWRFHSGAGAAWQPLARPPPLRARPARARWHAAGAHLARHRVRLRLYAFCSSTATVRIRDPALPAPSTPPACRPGASCMAPLDSLFDRAAEARVIAVRGAREHNLKNVDLVIPRDRLVVFTGLSGSGKSSLAFDTIYAEGQRRYVESLSAYARQFLEMMSKPDVDQIDGLSPAISIEQKTTSKNPRSTVGTVTEIYDYMRLLWARIGIPYSPATGLPIESQTVSQMVDRVLALPEKTRLYLLAPVVRGRKGEYRKEIAEFQKKGFQRLRIDGDYYPIDDVPKLDKKLKHDIDVVVDRIVVRADMASRLADSFETALDLADGIAVVEMADAAEGREPERITFSSRFACPVSGFTIPEIEPRLFSFNNPFGACPTCGGIGHEMRIDPALVVADETTSLDKGAIAPWAKSTSPYYGQTLAALAAHYRFRTDVPWGKLTAAARQVILYGSDTDVIRFAYHDGLRAYEVAKPFEGVIPNLERRYRETESDAAREDIARFMAETPCHACGGKRLKPEALAVKVTDRDVAEAAALSVREAHRWFGDLPGQLSPKQNEIAVRILKEIRDRLTFLVDVGLDYLTLARGSGSLSGGESQRIRLASQIGSGLTGVLYVLDEPSIGLHQRDNERLLGTLKRLRDLGNSVIVVEHDEDAILQADHVVDVGPGAGIHGGEIVAQGTPQEVLANPASLTGRYLTGELSVRMPAARRKGRKGRSLTLVGARGNNLKGVTAEIPLGTFTCVTGVSGGGKSTLVIDTLYKAVARKLNGALAHPAPFERIEGLEHLDKVIDIDQSPIGRTPRSNPATYIGAFTPIRDWFAGLPEAKARGYQPGRFSFNVKGGRCEACSGDGVIKIEMHFLPDVYVTCDVCKGRRYDRETLEVKYRENSIADVLDMTVEEAADLFKAVPSIREKMETLARVGLGYVRVGQQATTLSGGEAQRVKLSKELSKRATGRTLYILDEPTTGLHFHDVAKLMEVLHELVDQGNTVVVIEHNLEVIKTADWVIDMGPEGGDGGGTIVAEGTPEAIAKAKASHTGRFLREVLARRPLTAPRRKQAAE</sequence>
<keyword evidence="11 18" id="KW-0267">Excision nuclease</keyword>
<dbReference type="Proteomes" id="UP000286997">
    <property type="component" value="Unassembled WGS sequence"/>
</dbReference>
<evidence type="ECO:0000313" key="20">
    <source>
        <dbReference type="EMBL" id="RVU14216.1"/>
    </source>
</evidence>
<dbReference type="FunFam" id="1.20.1580.10:FF:000002">
    <property type="entry name" value="UvrABC system protein A"/>
    <property type="match status" value="1"/>
</dbReference>
<evidence type="ECO:0000256" key="3">
    <source>
        <dbReference type="ARBA" id="ARBA00022723"/>
    </source>
</evidence>
<evidence type="ECO:0000256" key="2">
    <source>
        <dbReference type="ARBA" id="ARBA00022490"/>
    </source>
</evidence>
<dbReference type="Pfam" id="PF17755">
    <property type="entry name" value="UvrA_DNA-bind"/>
    <property type="match status" value="1"/>
</dbReference>
<keyword evidence="14 18" id="KW-0742">SOS response</keyword>
<dbReference type="GO" id="GO:0009381">
    <property type="term" value="F:excinuclease ABC activity"/>
    <property type="evidence" value="ECO:0007669"/>
    <property type="project" value="UniProtKB-UniRule"/>
</dbReference>
<dbReference type="GO" id="GO:0005737">
    <property type="term" value="C:cytoplasm"/>
    <property type="evidence" value="ECO:0007669"/>
    <property type="project" value="UniProtKB-SubCell"/>
</dbReference>
<keyword evidence="9 18" id="KW-0862">Zinc</keyword>
<comment type="similarity">
    <text evidence="15 18">Belongs to the ABC transporter superfamily. UvrA family.</text>
</comment>
<gene>
    <name evidence="18 20" type="primary">uvrA</name>
    <name evidence="20" type="ORF">EOE48_24265</name>
</gene>
<dbReference type="CDD" id="cd03270">
    <property type="entry name" value="ABC_UvrA_I"/>
    <property type="match status" value="1"/>
</dbReference>
<dbReference type="SUPFAM" id="SSF52540">
    <property type="entry name" value="P-loop containing nucleoside triphosphate hydrolases"/>
    <property type="match status" value="2"/>
</dbReference>
<feature type="binding site" evidence="18">
    <location>
        <begin position="753"/>
        <end position="760"/>
    </location>
    <ligand>
        <name>ATP</name>
        <dbReference type="ChEBI" id="CHEBI:30616"/>
    </ligand>
</feature>
<evidence type="ECO:0000256" key="11">
    <source>
        <dbReference type="ARBA" id="ARBA00022881"/>
    </source>
</evidence>
<name>A0A3S3U2T7_9HYPH</name>
<evidence type="ECO:0000256" key="5">
    <source>
        <dbReference type="ARBA" id="ARBA00022741"/>
    </source>
</evidence>
<evidence type="ECO:0000259" key="19">
    <source>
        <dbReference type="PROSITE" id="PS50893"/>
    </source>
</evidence>
<dbReference type="GO" id="GO:0009432">
    <property type="term" value="P:SOS response"/>
    <property type="evidence" value="ECO:0007669"/>
    <property type="project" value="UniProtKB-UniRule"/>
</dbReference>
<dbReference type="HAMAP" id="MF_00205">
    <property type="entry name" value="UvrA"/>
    <property type="match status" value="1"/>
</dbReference>
<keyword evidence="12 18" id="KW-0238">DNA-binding</keyword>
<proteinExistence type="inferred from homology"/>
<dbReference type="InterPro" id="IPR041102">
    <property type="entry name" value="UvrA_inter"/>
</dbReference>
<evidence type="ECO:0000256" key="16">
    <source>
        <dbReference type="ARBA" id="ARBA00039316"/>
    </source>
</evidence>
<dbReference type="GO" id="GO:0008270">
    <property type="term" value="F:zinc ion binding"/>
    <property type="evidence" value="ECO:0007669"/>
    <property type="project" value="UniProtKB-UniRule"/>
</dbReference>
<evidence type="ECO:0000256" key="4">
    <source>
        <dbReference type="ARBA" id="ARBA00022737"/>
    </source>
</evidence>
<keyword evidence="10 18" id="KW-0067">ATP-binding</keyword>
<dbReference type="Pfam" id="PF17760">
    <property type="entry name" value="UvrA_inter"/>
    <property type="match status" value="1"/>
</dbReference>
<dbReference type="Gene3D" id="3.40.50.300">
    <property type="entry name" value="P-loop containing nucleotide triphosphate hydrolases"/>
    <property type="match status" value="2"/>
</dbReference>
<keyword evidence="8 18" id="KW-0863">Zinc-finger</keyword>
<evidence type="ECO:0000256" key="14">
    <source>
        <dbReference type="ARBA" id="ARBA00023236"/>
    </source>
</evidence>
<dbReference type="Gene3D" id="3.30.1490.20">
    <property type="entry name" value="ATP-grasp fold, A domain"/>
    <property type="match status" value="1"/>
</dbReference>
<dbReference type="GO" id="GO:0003677">
    <property type="term" value="F:DNA binding"/>
    <property type="evidence" value="ECO:0007669"/>
    <property type="project" value="UniProtKB-UniRule"/>
</dbReference>
<dbReference type="GO" id="GO:0006289">
    <property type="term" value="P:nucleotide-excision repair"/>
    <property type="evidence" value="ECO:0007669"/>
    <property type="project" value="UniProtKB-UniRule"/>
</dbReference>
<comment type="subunit">
    <text evidence="18">Forms a heterotetramer with UvrB during the search for lesions.</text>
</comment>
<dbReference type="InterPro" id="IPR004602">
    <property type="entry name" value="UvrA"/>
</dbReference>
<evidence type="ECO:0000256" key="9">
    <source>
        <dbReference type="ARBA" id="ARBA00022833"/>
    </source>
</evidence>
<keyword evidence="4 18" id="KW-0677">Repeat</keyword>
<evidence type="ECO:0000256" key="10">
    <source>
        <dbReference type="ARBA" id="ARBA00022840"/>
    </source>
</evidence>
<dbReference type="NCBIfam" id="TIGR00630">
    <property type="entry name" value="uvra"/>
    <property type="match status" value="1"/>
</dbReference>
<comment type="caution">
    <text evidence="20">The sequence shown here is derived from an EMBL/GenBank/DDBJ whole genome shotgun (WGS) entry which is preliminary data.</text>
</comment>
<dbReference type="PANTHER" id="PTHR43152">
    <property type="entry name" value="UVRABC SYSTEM PROTEIN A"/>
    <property type="match status" value="1"/>
</dbReference>
<dbReference type="CDD" id="cd03271">
    <property type="entry name" value="ABC_UvrA_II"/>
    <property type="match status" value="1"/>
</dbReference>
<dbReference type="OrthoDB" id="9809851at2"/>
<comment type="subcellular location">
    <subcellularLocation>
        <location evidence="1 18">Cytoplasm</location>
    </subcellularLocation>
</comment>
<evidence type="ECO:0000256" key="6">
    <source>
        <dbReference type="ARBA" id="ARBA00022763"/>
    </source>
</evidence>
<reference evidence="20 21" key="1">
    <citation type="submission" date="2019-01" db="EMBL/GenBank/DDBJ databases">
        <authorList>
            <person name="Chen W.-M."/>
        </authorList>
    </citation>
    <scope>NUCLEOTIDE SEQUENCE [LARGE SCALE GENOMIC DNA]</scope>
    <source>
        <strain evidence="20 21">TER-1</strain>
    </source>
</reference>
<dbReference type="NCBIfam" id="NF001503">
    <property type="entry name" value="PRK00349.1"/>
    <property type="match status" value="1"/>
</dbReference>
<keyword evidence="2 18" id="KW-0963">Cytoplasm</keyword>
<keyword evidence="7 18" id="KW-0228">DNA excision</keyword>
<keyword evidence="5 18" id="KW-0547">Nucleotide-binding</keyword>
<dbReference type="PROSITE" id="PS00211">
    <property type="entry name" value="ABC_TRANSPORTER_1"/>
    <property type="match status" value="2"/>
</dbReference>
<organism evidence="20 21">
    <name type="scientific">Methylobacterium oryzihabitans</name>
    <dbReference type="NCBI Taxonomy" id="2499852"/>
    <lineage>
        <taxon>Bacteria</taxon>
        <taxon>Pseudomonadati</taxon>
        <taxon>Pseudomonadota</taxon>
        <taxon>Alphaproteobacteria</taxon>
        <taxon>Hyphomicrobiales</taxon>
        <taxon>Methylobacteriaceae</taxon>
        <taxon>Methylobacterium</taxon>
    </lineage>
</organism>
<evidence type="ECO:0000256" key="13">
    <source>
        <dbReference type="ARBA" id="ARBA00023204"/>
    </source>
</evidence>
<evidence type="ECO:0000256" key="15">
    <source>
        <dbReference type="ARBA" id="ARBA00038000"/>
    </source>
</evidence>
<dbReference type="Gene3D" id="1.20.1580.10">
    <property type="entry name" value="ABC transporter ATPase like domain"/>
    <property type="match status" value="2"/>
</dbReference>
<dbReference type="Gene3D" id="1.10.8.280">
    <property type="entry name" value="ABC transporter ATPase domain-like"/>
    <property type="match status" value="1"/>
</dbReference>
<dbReference type="InterPro" id="IPR013815">
    <property type="entry name" value="ATP_grasp_subdomain_1"/>
</dbReference>
<keyword evidence="6 18" id="KW-0227">DNA damage</keyword>
<dbReference type="GO" id="GO:0005524">
    <property type="term" value="F:ATP binding"/>
    <property type="evidence" value="ECO:0007669"/>
    <property type="project" value="UniProtKB-UniRule"/>
</dbReference>
<feature type="binding site" evidence="18">
    <location>
        <begin position="139"/>
        <end position="146"/>
    </location>
    <ligand>
        <name>ATP</name>
        <dbReference type="ChEBI" id="CHEBI:30616"/>
    </ligand>
</feature>
<dbReference type="InterPro" id="IPR003439">
    <property type="entry name" value="ABC_transporter-like_ATP-bd"/>
</dbReference>
<feature type="domain" description="ABC transporter" evidence="19">
    <location>
        <begin position="721"/>
        <end position="1049"/>
    </location>
</feature>
<feature type="zinc finger region" description="C4-type" evidence="18">
    <location>
        <begin position="852"/>
        <end position="878"/>
    </location>
</feature>
<evidence type="ECO:0000256" key="7">
    <source>
        <dbReference type="ARBA" id="ARBA00022769"/>
    </source>
</evidence>
<protein>
    <recommendedName>
        <fullName evidence="16 18">UvrABC system protein A</fullName>
        <shortName evidence="18">UvrA protein</shortName>
    </recommendedName>
    <alternativeName>
        <fullName evidence="17 18">Excinuclease ABC subunit A</fullName>
    </alternativeName>
</protein>
<dbReference type="PROSITE" id="PS50893">
    <property type="entry name" value="ABC_TRANSPORTER_2"/>
    <property type="match status" value="1"/>
</dbReference>
<evidence type="ECO:0000256" key="17">
    <source>
        <dbReference type="ARBA" id="ARBA00042156"/>
    </source>
</evidence>
<evidence type="ECO:0000256" key="8">
    <source>
        <dbReference type="ARBA" id="ARBA00022771"/>
    </source>
</evidence>
<dbReference type="GO" id="GO:0009380">
    <property type="term" value="C:excinuclease repair complex"/>
    <property type="evidence" value="ECO:0007669"/>
    <property type="project" value="InterPro"/>
</dbReference>
<dbReference type="InterPro" id="IPR041552">
    <property type="entry name" value="UvrA_DNA-bd"/>
</dbReference>